<reference evidence="2 3" key="1">
    <citation type="submission" date="2019-05" db="EMBL/GenBank/DDBJ databases">
        <title>Another draft genome of Portunus trituberculatus and its Hox gene families provides insights of decapod evolution.</title>
        <authorList>
            <person name="Jeong J.-H."/>
            <person name="Song I."/>
            <person name="Kim S."/>
            <person name="Choi T."/>
            <person name="Kim D."/>
            <person name="Ryu S."/>
            <person name="Kim W."/>
        </authorList>
    </citation>
    <scope>NUCLEOTIDE SEQUENCE [LARGE SCALE GENOMIC DNA]</scope>
    <source>
        <tissue evidence="2">Muscle</tissue>
    </source>
</reference>
<gene>
    <name evidence="2" type="ORF">E2C01_082763</name>
</gene>
<comment type="caution">
    <text evidence="2">The sequence shown here is derived from an EMBL/GenBank/DDBJ whole genome shotgun (WGS) entry which is preliminary data.</text>
</comment>
<evidence type="ECO:0000313" key="2">
    <source>
        <dbReference type="EMBL" id="MPC87883.1"/>
    </source>
</evidence>
<name>A0A5B7J056_PORTR</name>
<sequence length="63" mass="7165">MKRRQQLWRDVRSEQREEGGEREANGCLGPADSKLAHPPVRGTPRTATIFTTREPQLSECSKD</sequence>
<evidence type="ECO:0000313" key="3">
    <source>
        <dbReference type="Proteomes" id="UP000324222"/>
    </source>
</evidence>
<dbReference type="AlphaFoldDB" id="A0A5B7J056"/>
<feature type="region of interest" description="Disordered" evidence="1">
    <location>
        <begin position="1"/>
        <end position="45"/>
    </location>
</feature>
<accession>A0A5B7J056</accession>
<feature type="compositionally biased region" description="Basic and acidic residues" evidence="1">
    <location>
        <begin position="7"/>
        <end position="24"/>
    </location>
</feature>
<protein>
    <submittedName>
        <fullName evidence="2">Uncharacterized protein</fullName>
    </submittedName>
</protein>
<evidence type="ECO:0000256" key="1">
    <source>
        <dbReference type="SAM" id="MobiDB-lite"/>
    </source>
</evidence>
<dbReference type="Proteomes" id="UP000324222">
    <property type="component" value="Unassembled WGS sequence"/>
</dbReference>
<dbReference type="EMBL" id="VSRR010075920">
    <property type="protein sequence ID" value="MPC87883.1"/>
    <property type="molecule type" value="Genomic_DNA"/>
</dbReference>
<proteinExistence type="predicted"/>
<keyword evidence="3" id="KW-1185">Reference proteome</keyword>
<organism evidence="2 3">
    <name type="scientific">Portunus trituberculatus</name>
    <name type="common">Swimming crab</name>
    <name type="synonym">Neptunus trituberculatus</name>
    <dbReference type="NCBI Taxonomy" id="210409"/>
    <lineage>
        <taxon>Eukaryota</taxon>
        <taxon>Metazoa</taxon>
        <taxon>Ecdysozoa</taxon>
        <taxon>Arthropoda</taxon>
        <taxon>Crustacea</taxon>
        <taxon>Multicrustacea</taxon>
        <taxon>Malacostraca</taxon>
        <taxon>Eumalacostraca</taxon>
        <taxon>Eucarida</taxon>
        <taxon>Decapoda</taxon>
        <taxon>Pleocyemata</taxon>
        <taxon>Brachyura</taxon>
        <taxon>Eubrachyura</taxon>
        <taxon>Portunoidea</taxon>
        <taxon>Portunidae</taxon>
        <taxon>Portuninae</taxon>
        <taxon>Portunus</taxon>
    </lineage>
</organism>